<keyword evidence="7" id="KW-0256">Endoplasmic reticulum</keyword>
<keyword evidence="13" id="KW-0325">Glycoprotein</keyword>
<dbReference type="PATRIC" id="fig|1339349.3.peg.3950"/>
<dbReference type="PANTHER" id="PTHR46025:SF3">
    <property type="entry name" value="XYLOSYLTRANSFERASE OXT"/>
    <property type="match status" value="1"/>
</dbReference>
<name>A0A078RWL5_BACUN</name>
<dbReference type="EMBL" id="JNHN01000184">
    <property type="protein sequence ID" value="KDS47960.1"/>
    <property type="molecule type" value="Genomic_DNA"/>
</dbReference>
<protein>
    <recommendedName>
        <fullName evidence="14">Peptide O-xylosyltransferase</fullName>
    </recommendedName>
</protein>
<evidence type="ECO:0000256" key="13">
    <source>
        <dbReference type="ARBA" id="ARBA00023180"/>
    </source>
</evidence>
<evidence type="ECO:0000256" key="8">
    <source>
        <dbReference type="ARBA" id="ARBA00022968"/>
    </source>
</evidence>
<dbReference type="Pfam" id="PF02485">
    <property type="entry name" value="Branch"/>
    <property type="match status" value="1"/>
</dbReference>
<keyword evidence="8" id="KW-0735">Signal-anchor</keyword>
<dbReference type="InterPro" id="IPR043538">
    <property type="entry name" value="XYLT"/>
</dbReference>
<keyword evidence="4" id="KW-0808">Transferase</keyword>
<dbReference type="GO" id="GO:0050650">
    <property type="term" value="P:chondroitin sulfate proteoglycan biosynthetic process"/>
    <property type="evidence" value="ECO:0007669"/>
    <property type="project" value="TreeGrafter"/>
</dbReference>
<evidence type="ECO:0000256" key="7">
    <source>
        <dbReference type="ARBA" id="ARBA00022824"/>
    </source>
</evidence>
<keyword evidence="6" id="KW-0479">Metal-binding</keyword>
<evidence type="ECO:0000256" key="14">
    <source>
        <dbReference type="ARBA" id="ARBA00042865"/>
    </source>
</evidence>
<comment type="caution">
    <text evidence="15">The sequence shown here is derived from an EMBL/GenBank/DDBJ whole genome shotgun (WGS) entry which is preliminary data.</text>
</comment>
<reference evidence="15 16" key="1">
    <citation type="submission" date="2014-04" db="EMBL/GenBank/DDBJ databases">
        <authorList>
            <person name="Sears C."/>
            <person name="Carroll K."/>
            <person name="Sack B.R."/>
            <person name="Qadri F."/>
            <person name="Myers L.L."/>
            <person name="Chung G.-T."/>
            <person name="Escheverria P."/>
            <person name="Fraser C.M."/>
            <person name="Sadzewicz L."/>
            <person name="Shefchek K.A."/>
            <person name="Tallon L."/>
            <person name="Das S.P."/>
            <person name="Daugherty S."/>
            <person name="Mongodin E.F."/>
        </authorList>
    </citation>
    <scope>NUCLEOTIDE SEQUENCE [LARGE SCALE GENOMIC DNA]</scope>
    <source>
        <strain evidence="15 16">3978 T3 ii</strain>
    </source>
</reference>
<keyword evidence="9" id="KW-1133">Transmembrane helix</keyword>
<keyword evidence="3" id="KW-0328">Glycosyltransferase</keyword>
<dbReference type="InterPro" id="IPR003406">
    <property type="entry name" value="Glyco_trans_14"/>
</dbReference>
<evidence type="ECO:0000256" key="11">
    <source>
        <dbReference type="ARBA" id="ARBA00023136"/>
    </source>
</evidence>
<evidence type="ECO:0000256" key="3">
    <source>
        <dbReference type="ARBA" id="ARBA00022676"/>
    </source>
</evidence>
<organism evidence="15 16">
    <name type="scientific">Bacteroides uniformis str. 3978 T3 ii</name>
    <dbReference type="NCBI Taxonomy" id="1339349"/>
    <lineage>
        <taxon>Bacteria</taxon>
        <taxon>Pseudomonadati</taxon>
        <taxon>Bacteroidota</taxon>
        <taxon>Bacteroidia</taxon>
        <taxon>Bacteroidales</taxon>
        <taxon>Bacteroidaceae</taxon>
        <taxon>Bacteroides</taxon>
    </lineage>
</organism>
<evidence type="ECO:0000256" key="12">
    <source>
        <dbReference type="ARBA" id="ARBA00023157"/>
    </source>
</evidence>
<evidence type="ECO:0000256" key="10">
    <source>
        <dbReference type="ARBA" id="ARBA00023034"/>
    </source>
</evidence>
<evidence type="ECO:0000313" key="15">
    <source>
        <dbReference type="EMBL" id="KDS47960.1"/>
    </source>
</evidence>
<keyword evidence="11" id="KW-0472">Membrane</keyword>
<sequence length="303" mass="35012">MSRIAYIISAYKDAPHLARLVAALDDRADFYVHIDLNADIHPFEEALGDKVTFVPRHRISWGGWEQVEYQKELLAAVLHSGIPYTRVVCLSGQDYPLWNNNAIHHYFEEHQDTEFIGGFNLTHCTVKQQLHKITHYHPFRDLPWKSIWWKNKLIVASRKLVQILLIRKAPFAPLEGKQADVYFGSDYWAITLPCARYVYEKLCTEEKLVKYFRTSFVPSELCIQTIVFNSPFASKGLLLEGEYPGLTRLTPLHYIDYGASIRVMTLEDLPVLRQSGKMFCRKVVSGESDTLIEKLKSDFAKED</sequence>
<dbReference type="GO" id="GO:0015012">
    <property type="term" value="P:heparan sulfate proteoglycan biosynthetic process"/>
    <property type="evidence" value="ECO:0007669"/>
    <property type="project" value="TreeGrafter"/>
</dbReference>
<accession>A0A078RWL5</accession>
<dbReference type="AlphaFoldDB" id="A0A078RWL5"/>
<evidence type="ECO:0000256" key="9">
    <source>
        <dbReference type="ARBA" id="ARBA00022989"/>
    </source>
</evidence>
<dbReference type="GO" id="GO:0016020">
    <property type="term" value="C:membrane"/>
    <property type="evidence" value="ECO:0007669"/>
    <property type="project" value="InterPro"/>
</dbReference>
<evidence type="ECO:0000256" key="5">
    <source>
        <dbReference type="ARBA" id="ARBA00022692"/>
    </source>
</evidence>
<keyword evidence="10" id="KW-0333">Golgi apparatus</keyword>
<proteinExistence type="predicted"/>
<evidence type="ECO:0000256" key="1">
    <source>
        <dbReference type="ARBA" id="ARBA00004323"/>
    </source>
</evidence>
<dbReference type="GO" id="GO:0030158">
    <property type="term" value="F:protein xylosyltransferase activity"/>
    <property type="evidence" value="ECO:0007669"/>
    <property type="project" value="InterPro"/>
</dbReference>
<dbReference type="PANTHER" id="PTHR46025">
    <property type="entry name" value="XYLOSYLTRANSFERASE OXT"/>
    <property type="match status" value="1"/>
</dbReference>
<keyword evidence="5" id="KW-0812">Transmembrane</keyword>
<gene>
    <name evidence="15" type="ORF">M094_2891</name>
</gene>
<evidence type="ECO:0000256" key="6">
    <source>
        <dbReference type="ARBA" id="ARBA00022723"/>
    </source>
</evidence>
<dbReference type="GO" id="GO:0046872">
    <property type="term" value="F:metal ion binding"/>
    <property type="evidence" value="ECO:0007669"/>
    <property type="project" value="UniProtKB-KW"/>
</dbReference>
<dbReference type="Proteomes" id="UP000028013">
    <property type="component" value="Unassembled WGS sequence"/>
</dbReference>
<keyword evidence="12" id="KW-1015">Disulfide bond</keyword>
<dbReference type="RefSeq" id="WP_035447248.1">
    <property type="nucleotide sequence ID" value="NZ_JNHN01000184.1"/>
</dbReference>
<evidence type="ECO:0000256" key="4">
    <source>
        <dbReference type="ARBA" id="ARBA00022679"/>
    </source>
</evidence>
<comment type="subcellular location">
    <subcellularLocation>
        <location evidence="2">Endoplasmic reticulum membrane</location>
        <topology evidence="2">Single-pass type II membrane protein</topology>
    </subcellularLocation>
    <subcellularLocation>
        <location evidence="1">Golgi apparatus membrane</location>
        <topology evidence="1">Single-pass type II membrane protein</topology>
    </subcellularLocation>
</comment>
<evidence type="ECO:0000256" key="2">
    <source>
        <dbReference type="ARBA" id="ARBA00004648"/>
    </source>
</evidence>
<evidence type="ECO:0000313" key="16">
    <source>
        <dbReference type="Proteomes" id="UP000028013"/>
    </source>
</evidence>